<feature type="compositionally biased region" description="Polar residues" evidence="1">
    <location>
        <begin position="1"/>
        <end position="17"/>
    </location>
</feature>
<dbReference type="EMBL" id="JADBEK010000001">
    <property type="protein sequence ID" value="MBE1587954.1"/>
    <property type="molecule type" value="Genomic_DNA"/>
</dbReference>
<protein>
    <submittedName>
        <fullName evidence="3">ASC-1-like (ASCH) protein</fullName>
    </submittedName>
</protein>
<name>A0ABR9M523_9ACTN</name>
<accession>A0ABR9M523</accession>
<dbReference type="InterPro" id="IPR007374">
    <property type="entry name" value="ASCH_domain"/>
</dbReference>
<comment type="caution">
    <text evidence="3">The sequence shown here is derived from an EMBL/GenBank/DDBJ whole genome shotgun (WGS) entry which is preliminary data.</text>
</comment>
<evidence type="ECO:0000256" key="1">
    <source>
        <dbReference type="SAM" id="MobiDB-lite"/>
    </source>
</evidence>
<reference evidence="3 4" key="1">
    <citation type="submission" date="2020-10" db="EMBL/GenBank/DDBJ databases">
        <title>Sequencing the genomes of 1000 actinobacteria strains.</title>
        <authorList>
            <person name="Klenk H.-P."/>
        </authorList>
    </citation>
    <scope>NUCLEOTIDE SEQUENCE [LARGE SCALE GENOMIC DNA]</scope>
    <source>
        <strain evidence="3 4">DSM 43173</strain>
    </source>
</reference>
<feature type="region of interest" description="Disordered" evidence="1">
    <location>
        <begin position="1"/>
        <end position="23"/>
    </location>
</feature>
<dbReference type="InterPro" id="IPR015947">
    <property type="entry name" value="PUA-like_sf"/>
</dbReference>
<keyword evidence="4" id="KW-1185">Reference proteome</keyword>
<sequence length="143" mass="16229">MRTFSASSLTSNVSDNATGDPVTTALPREMNLYRRYFDLVANGSKTIEVRVQYPNLRNLKAGDHIRFVCGHDDALTRVKRVTRYTSFEEMLDTEGPEKVNPTCPRDRQLADIRRIYGPEKEALGVLAIEIELVSEPTRCEVPR</sequence>
<evidence type="ECO:0000259" key="2">
    <source>
        <dbReference type="SMART" id="SM01022"/>
    </source>
</evidence>
<evidence type="ECO:0000313" key="4">
    <source>
        <dbReference type="Proteomes" id="UP000633509"/>
    </source>
</evidence>
<feature type="domain" description="ASCH" evidence="2">
    <location>
        <begin position="30"/>
        <end position="134"/>
    </location>
</feature>
<dbReference type="SMART" id="SM01022">
    <property type="entry name" value="ASCH"/>
    <property type="match status" value="1"/>
</dbReference>
<dbReference type="SUPFAM" id="SSF88697">
    <property type="entry name" value="PUA domain-like"/>
    <property type="match status" value="1"/>
</dbReference>
<dbReference type="Pfam" id="PF04266">
    <property type="entry name" value="ASCH"/>
    <property type="match status" value="1"/>
</dbReference>
<dbReference type="RefSeq" id="WP_192788258.1">
    <property type="nucleotide sequence ID" value="NZ_JADBEK010000001.1"/>
</dbReference>
<organism evidence="3 4">
    <name type="scientific">Nonomuraea angiospora</name>
    <dbReference type="NCBI Taxonomy" id="46172"/>
    <lineage>
        <taxon>Bacteria</taxon>
        <taxon>Bacillati</taxon>
        <taxon>Actinomycetota</taxon>
        <taxon>Actinomycetes</taxon>
        <taxon>Streptosporangiales</taxon>
        <taxon>Streptosporangiaceae</taxon>
        <taxon>Nonomuraea</taxon>
    </lineage>
</organism>
<proteinExistence type="predicted"/>
<dbReference type="Gene3D" id="2.30.130.30">
    <property type="entry name" value="Hypothetical protein"/>
    <property type="match status" value="1"/>
</dbReference>
<gene>
    <name evidence="3" type="ORF">H4W80_006212</name>
</gene>
<dbReference type="Proteomes" id="UP000633509">
    <property type="component" value="Unassembled WGS sequence"/>
</dbReference>
<evidence type="ECO:0000313" key="3">
    <source>
        <dbReference type="EMBL" id="MBE1587954.1"/>
    </source>
</evidence>